<keyword evidence="7" id="KW-1185">Reference proteome</keyword>
<dbReference type="PROSITE" id="PS01124">
    <property type="entry name" value="HTH_ARAC_FAMILY_2"/>
    <property type="match status" value="1"/>
</dbReference>
<evidence type="ECO:0000256" key="1">
    <source>
        <dbReference type="ARBA" id="ARBA00023015"/>
    </source>
</evidence>
<keyword evidence="3" id="KW-0804">Transcription</keyword>
<dbReference type="PROSITE" id="PS00041">
    <property type="entry name" value="HTH_ARAC_FAMILY_1"/>
    <property type="match status" value="1"/>
</dbReference>
<feature type="domain" description="HTH araC/xylS-type" evidence="5">
    <location>
        <begin position="243"/>
        <end position="341"/>
    </location>
</feature>
<evidence type="ECO:0000256" key="2">
    <source>
        <dbReference type="ARBA" id="ARBA00023125"/>
    </source>
</evidence>
<dbReference type="GO" id="GO:0003700">
    <property type="term" value="F:DNA-binding transcription factor activity"/>
    <property type="evidence" value="ECO:0007669"/>
    <property type="project" value="InterPro"/>
</dbReference>
<dbReference type="SUPFAM" id="SSF46689">
    <property type="entry name" value="Homeodomain-like"/>
    <property type="match status" value="2"/>
</dbReference>
<accession>A0A431V2G2</accession>
<feature type="compositionally biased region" description="Low complexity" evidence="4">
    <location>
        <begin position="16"/>
        <end position="25"/>
    </location>
</feature>
<organism evidence="6 7">
    <name type="scientific">Halomonas nitroreducens</name>
    <dbReference type="NCBI Taxonomy" id="447425"/>
    <lineage>
        <taxon>Bacteria</taxon>
        <taxon>Pseudomonadati</taxon>
        <taxon>Pseudomonadota</taxon>
        <taxon>Gammaproteobacteria</taxon>
        <taxon>Oceanospirillales</taxon>
        <taxon>Halomonadaceae</taxon>
        <taxon>Halomonas</taxon>
    </lineage>
</organism>
<protein>
    <submittedName>
        <fullName evidence="6">Transcriptional regulator MelR</fullName>
    </submittedName>
</protein>
<feature type="region of interest" description="Disordered" evidence="4">
    <location>
        <begin position="1"/>
        <end position="49"/>
    </location>
</feature>
<dbReference type="Proteomes" id="UP000267400">
    <property type="component" value="Unassembled WGS sequence"/>
</dbReference>
<evidence type="ECO:0000313" key="6">
    <source>
        <dbReference type="EMBL" id="RTR02971.1"/>
    </source>
</evidence>
<dbReference type="PANTHER" id="PTHR43280:SF14">
    <property type="entry name" value="MELIBIOSE OPERON REGULATORY PROTEIN"/>
    <property type="match status" value="1"/>
</dbReference>
<evidence type="ECO:0000256" key="3">
    <source>
        <dbReference type="ARBA" id="ARBA00023163"/>
    </source>
</evidence>
<evidence type="ECO:0000259" key="5">
    <source>
        <dbReference type="PROSITE" id="PS01124"/>
    </source>
</evidence>
<evidence type="ECO:0000256" key="4">
    <source>
        <dbReference type="SAM" id="MobiDB-lite"/>
    </source>
</evidence>
<proteinExistence type="predicted"/>
<dbReference type="InterPro" id="IPR018062">
    <property type="entry name" value="HTH_AraC-typ_CS"/>
</dbReference>
<dbReference type="NCBIfam" id="NF007693">
    <property type="entry name" value="PRK10371.1"/>
    <property type="match status" value="1"/>
</dbReference>
<dbReference type="InterPro" id="IPR009057">
    <property type="entry name" value="Homeodomain-like_sf"/>
</dbReference>
<dbReference type="PANTHER" id="PTHR43280">
    <property type="entry name" value="ARAC-FAMILY TRANSCRIPTIONAL REGULATOR"/>
    <property type="match status" value="1"/>
</dbReference>
<reference evidence="6 7" key="1">
    <citation type="submission" date="2018-12" db="EMBL/GenBank/DDBJ databases">
        <authorList>
            <person name="Yu L."/>
        </authorList>
    </citation>
    <scope>NUCLEOTIDE SEQUENCE [LARGE SCALE GENOMIC DNA]</scope>
    <source>
        <strain evidence="6 7">11S</strain>
    </source>
</reference>
<sequence>MSERRPWPNVDRAMRRALAARADPASMNHDTTRPSPRSGRALGRSSMAQRGGIQEIESLDEQLLDRPTLFHYRPDQVYLEAGRPDNMRCHHWHSHVELNLPLGDGVEYLINGRELHLPAGHLGLFWAAMPHRLIRRGDCHRMLLVYVPIQMFMNWPLDEALIGDLMGGAVLASREPYGLAVDQFDTWLQDFRGDDATLRGVIAEEVQLMLRRLTRYGWQALLLPELSAAWGGGVHDPRLGKVQQMLAFIAAHYDQPITAGEVAAAAELHPHYAMGQFKKVMRTSIKQYINGLRINQAKALLIDTDRPILDIALAVGFGSSSRFYEVFQRELAMPPSAFRKQHHGSGGSP</sequence>
<dbReference type="InterPro" id="IPR018060">
    <property type="entry name" value="HTH_AraC"/>
</dbReference>
<comment type="caution">
    <text evidence="6">The sequence shown here is derived from an EMBL/GenBank/DDBJ whole genome shotgun (WGS) entry which is preliminary data.</text>
</comment>
<dbReference type="GO" id="GO:0043565">
    <property type="term" value="F:sequence-specific DNA binding"/>
    <property type="evidence" value="ECO:0007669"/>
    <property type="project" value="InterPro"/>
</dbReference>
<evidence type="ECO:0000313" key="7">
    <source>
        <dbReference type="Proteomes" id="UP000267400"/>
    </source>
</evidence>
<dbReference type="OrthoDB" id="345413at2"/>
<dbReference type="Gene3D" id="1.10.10.60">
    <property type="entry name" value="Homeodomain-like"/>
    <property type="match status" value="2"/>
</dbReference>
<name>A0A431V2G2_9GAMM</name>
<gene>
    <name evidence="6" type="primary">melR</name>
    <name evidence="6" type="ORF">EKG36_11825</name>
</gene>
<keyword evidence="2" id="KW-0238">DNA-binding</keyword>
<dbReference type="EMBL" id="RXNS01000010">
    <property type="protein sequence ID" value="RTR02971.1"/>
    <property type="molecule type" value="Genomic_DNA"/>
</dbReference>
<keyword evidence="1" id="KW-0805">Transcription regulation</keyword>
<dbReference type="Pfam" id="PF12833">
    <property type="entry name" value="HTH_18"/>
    <property type="match status" value="1"/>
</dbReference>
<dbReference type="AlphaFoldDB" id="A0A431V2G2"/>
<dbReference type="SMART" id="SM00342">
    <property type="entry name" value="HTH_ARAC"/>
    <property type="match status" value="1"/>
</dbReference>